<sequence length="191" mass="21346">MSNVSLTTELSAVNTILSIIGEAPVNTVEDTGVVDAVMARQILQETNRQVQAVGWSWNLDENYKLVPTFPLPGTIYVPANTLAVDPVDRKEHLIVRGTRLWDRLNHTYSFDAPVFVNITRLLDFEELPQPARHYITVRAGRIFQDRVVGSQTLSGFNANDEARAYVQLKNIEAEVAGYTLFTGSRSRRGLS</sequence>
<comment type="caution">
    <text evidence="1">The sequence shown here is derived from an EMBL/GenBank/DDBJ whole genome shotgun (WGS) entry which is preliminary data.</text>
</comment>
<name>A0ABV2IE96_9HYPH</name>
<organism evidence="1 2">
    <name type="scientific">Martelella mangrovi</name>
    <dbReference type="NCBI Taxonomy" id="1397477"/>
    <lineage>
        <taxon>Bacteria</taxon>
        <taxon>Pseudomonadati</taxon>
        <taxon>Pseudomonadota</taxon>
        <taxon>Alphaproteobacteria</taxon>
        <taxon>Hyphomicrobiales</taxon>
        <taxon>Aurantimonadaceae</taxon>
        <taxon>Martelella</taxon>
    </lineage>
</organism>
<protein>
    <recommendedName>
        <fullName evidence="3">Phage tail protein</fullName>
    </recommendedName>
</protein>
<dbReference type="InterPro" id="IPR033767">
    <property type="entry name" value="Tail_Gp11"/>
</dbReference>
<gene>
    <name evidence="1" type="ORF">ABID12_003075</name>
</gene>
<dbReference type="Proteomes" id="UP001549164">
    <property type="component" value="Unassembled WGS sequence"/>
</dbReference>
<dbReference type="RefSeq" id="WP_354434975.1">
    <property type="nucleotide sequence ID" value="NZ_JBEPLY010000011.1"/>
</dbReference>
<keyword evidence="2" id="KW-1185">Reference proteome</keyword>
<reference evidence="1 2" key="1">
    <citation type="submission" date="2024-06" db="EMBL/GenBank/DDBJ databases">
        <title>Genomic Encyclopedia of Type Strains, Phase IV (KMG-IV): sequencing the most valuable type-strain genomes for metagenomic binning, comparative biology and taxonomic classification.</title>
        <authorList>
            <person name="Goeker M."/>
        </authorList>
    </citation>
    <scope>NUCLEOTIDE SEQUENCE [LARGE SCALE GENOMIC DNA]</scope>
    <source>
        <strain evidence="1 2">DSM 28102</strain>
    </source>
</reference>
<evidence type="ECO:0000313" key="2">
    <source>
        <dbReference type="Proteomes" id="UP001549164"/>
    </source>
</evidence>
<proteinExistence type="predicted"/>
<evidence type="ECO:0000313" key="1">
    <source>
        <dbReference type="EMBL" id="MET3601124.1"/>
    </source>
</evidence>
<dbReference type="Pfam" id="PF17212">
    <property type="entry name" value="Tube"/>
    <property type="match status" value="1"/>
</dbReference>
<accession>A0ABV2IE96</accession>
<dbReference type="EMBL" id="JBEPLY010000011">
    <property type="protein sequence ID" value="MET3601124.1"/>
    <property type="molecule type" value="Genomic_DNA"/>
</dbReference>
<evidence type="ECO:0008006" key="3">
    <source>
        <dbReference type="Google" id="ProtNLM"/>
    </source>
</evidence>